<evidence type="ECO:0000256" key="2">
    <source>
        <dbReference type="ARBA" id="ARBA00022801"/>
    </source>
</evidence>
<organism evidence="5 6">
    <name type="scientific">Schleiferilactobacillus harbinensis</name>
    <dbReference type="NCBI Taxonomy" id="304207"/>
    <lineage>
        <taxon>Bacteria</taxon>
        <taxon>Bacillati</taxon>
        <taxon>Bacillota</taxon>
        <taxon>Bacilli</taxon>
        <taxon>Lactobacillales</taxon>
        <taxon>Lactobacillaceae</taxon>
        <taxon>Schleiferilactobacillus</taxon>
    </lineage>
</organism>
<reference evidence="5 6" key="1">
    <citation type="submission" date="2023-02" db="EMBL/GenBank/DDBJ databases">
        <title>The predominant lactic acid bacteria and yeasts involved in the spontaneous fermentation of millet during the production of the traditional porridge Hausa koko in Ghana.</title>
        <authorList>
            <person name="Atter A."/>
            <person name="Diaz M."/>
        </authorList>
    </citation>
    <scope>NUCLEOTIDE SEQUENCE [LARGE SCALE GENOMIC DNA]</scope>
    <source>
        <strain evidence="5 6">FI11640</strain>
    </source>
</reference>
<keyword evidence="6" id="KW-1185">Reference proteome</keyword>
<dbReference type="InterPro" id="IPR023296">
    <property type="entry name" value="Glyco_hydro_beta-prop_sf"/>
</dbReference>
<comment type="caution">
    <text evidence="5">The sequence shown here is derived from an EMBL/GenBank/DDBJ whole genome shotgun (WGS) entry which is preliminary data.</text>
</comment>
<evidence type="ECO:0000256" key="3">
    <source>
        <dbReference type="ARBA" id="ARBA00023295"/>
    </source>
</evidence>
<keyword evidence="3 4" id="KW-0326">Glycosidase</keyword>
<sequence length="390" mass="44733">MLTEQRNGAVWTDTAGAPLHAHGGTIIKVGDNTYYWYGEDRRENYYVSCYRSTDLINWEFVRHSLTTESPMAKTRVRATLNLGNSQHKVNLERPKVLYNPQTKQYVMWLHYENGVDYREASAAVATAANPEDEFTYHGSFQPFGFMSRDCTLCQDDDGAAYFISTARDNADMHIYRLSDDYLNVQRLVNRLWNGEYREAPALFKQNGRYYMLSSFCTGWAPNQGQYASADRIDGDWTDLVTIGDKTTYGSQPTFILPVGDQLLYWGDRWNAEDYDQSGYVVYPLSFPCLRGYNGLVSSGAKIAEFSYSAVYTCCEGEYVMTHNTKKRISKSHIAHQVRNYPKTDETNLEHKKVKGNPWLDGTFSHVDFKALREKYGTFDDGPVGRERADY</sequence>
<evidence type="ECO:0000313" key="6">
    <source>
        <dbReference type="Proteomes" id="UP001330016"/>
    </source>
</evidence>
<dbReference type="PANTHER" id="PTHR22925:SF3">
    <property type="entry name" value="GLYCOSYL HYDROLASE FAMILY PROTEIN 43"/>
    <property type="match status" value="1"/>
</dbReference>
<accession>A0ABU7SYW1</accession>
<comment type="similarity">
    <text evidence="1 4">Belongs to the glycosyl hydrolase 43 family.</text>
</comment>
<evidence type="ECO:0000256" key="1">
    <source>
        <dbReference type="ARBA" id="ARBA00009865"/>
    </source>
</evidence>
<proteinExistence type="inferred from homology"/>
<evidence type="ECO:0000313" key="5">
    <source>
        <dbReference type="EMBL" id="MEE6715540.1"/>
    </source>
</evidence>
<keyword evidence="2 4" id="KW-0378">Hydrolase</keyword>
<dbReference type="EMBL" id="JAQSGK010000015">
    <property type="protein sequence ID" value="MEE6715540.1"/>
    <property type="molecule type" value="Genomic_DNA"/>
</dbReference>
<dbReference type="RefSeq" id="WP_331243594.1">
    <property type="nucleotide sequence ID" value="NZ_JAQSGJ010000015.1"/>
</dbReference>
<dbReference type="PANTHER" id="PTHR22925">
    <property type="entry name" value="GLYCOSYL HYDROLASE 43 FAMILY MEMBER"/>
    <property type="match status" value="1"/>
</dbReference>
<dbReference type="InterPro" id="IPR006710">
    <property type="entry name" value="Glyco_hydro_43"/>
</dbReference>
<dbReference type="Gene3D" id="2.115.10.20">
    <property type="entry name" value="Glycosyl hydrolase domain, family 43"/>
    <property type="match status" value="1"/>
</dbReference>
<evidence type="ECO:0000256" key="4">
    <source>
        <dbReference type="RuleBase" id="RU361187"/>
    </source>
</evidence>
<dbReference type="Proteomes" id="UP001330016">
    <property type="component" value="Unassembled WGS sequence"/>
</dbReference>
<dbReference type="SUPFAM" id="SSF75005">
    <property type="entry name" value="Arabinanase/levansucrase/invertase"/>
    <property type="match status" value="1"/>
</dbReference>
<dbReference type="Pfam" id="PF04616">
    <property type="entry name" value="Glyco_hydro_43"/>
    <property type="match status" value="1"/>
</dbReference>
<name>A0ABU7SYW1_9LACO</name>
<gene>
    <name evidence="5" type="ORF">PS435_06675</name>
</gene>
<dbReference type="CDD" id="cd18822">
    <property type="entry name" value="GH43_CtGH43-like"/>
    <property type="match status" value="1"/>
</dbReference>
<protein>
    <submittedName>
        <fullName evidence="5">Family 43 glycosylhydrolase</fullName>
    </submittedName>
</protein>